<evidence type="ECO:0000313" key="2">
    <source>
        <dbReference type="EMBL" id="MPM19245.1"/>
    </source>
</evidence>
<comment type="caution">
    <text evidence="2">The sequence shown here is derived from an EMBL/GenBank/DDBJ whole genome shotgun (WGS) entry which is preliminary data.</text>
</comment>
<name>A0A644XSW6_9ZZZZ</name>
<dbReference type="EMBL" id="VSSQ01003140">
    <property type="protein sequence ID" value="MPM19245.1"/>
    <property type="molecule type" value="Genomic_DNA"/>
</dbReference>
<proteinExistence type="predicted"/>
<reference evidence="2" key="1">
    <citation type="submission" date="2019-08" db="EMBL/GenBank/DDBJ databases">
        <authorList>
            <person name="Kucharzyk K."/>
            <person name="Murdoch R.W."/>
            <person name="Higgins S."/>
            <person name="Loffler F."/>
        </authorList>
    </citation>
    <scope>NUCLEOTIDE SEQUENCE</scope>
</reference>
<dbReference type="AlphaFoldDB" id="A0A644XSW6"/>
<sequence>MLGFLPLALPTASISSINTIQGAFSLACLKRSLTREAPTPTNISTKSDPANEKKGTSASPATALANNVLPVPGGPTNNAPLGIFPPKSVYFCGSLRNSTISSTSCLASARPATSLNVTLIDPPFSKSCAFDFPTLNTLPADPPPPLILLIKNIHKPIRNTIGSTFQRITLK</sequence>
<feature type="region of interest" description="Disordered" evidence="1">
    <location>
        <begin position="37"/>
        <end position="63"/>
    </location>
</feature>
<evidence type="ECO:0000256" key="1">
    <source>
        <dbReference type="SAM" id="MobiDB-lite"/>
    </source>
</evidence>
<gene>
    <name evidence="2" type="ORF">SDC9_65665</name>
</gene>
<dbReference type="PANTHER" id="PTHR37449">
    <property type="match status" value="1"/>
</dbReference>
<accession>A0A644XSW6</accession>
<protein>
    <submittedName>
        <fullName evidence="2">Uncharacterized protein</fullName>
    </submittedName>
</protein>
<organism evidence="2">
    <name type="scientific">bioreactor metagenome</name>
    <dbReference type="NCBI Taxonomy" id="1076179"/>
    <lineage>
        <taxon>unclassified sequences</taxon>
        <taxon>metagenomes</taxon>
        <taxon>ecological metagenomes</taxon>
    </lineage>
</organism>
<dbReference type="PANTHER" id="PTHR37449:SF1">
    <property type="entry name" value="OS02G0159950 PROTEIN"/>
    <property type="match status" value="1"/>
</dbReference>
<feature type="compositionally biased region" description="Polar residues" evidence="1">
    <location>
        <begin position="39"/>
        <end position="48"/>
    </location>
</feature>